<evidence type="ECO:0000313" key="1">
    <source>
        <dbReference type="EMBL" id="MBM6575913.1"/>
    </source>
</evidence>
<dbReference type="EMBL" id="JAFEMC010000001">
    <property type="protein sequence ID" value="MBM6575913.1"/>
    <property type="molecule type" value="Genomic_DNA"/>
</dbReference>
<evidence type="ECO:0000313" key="2">
    <source>
        <dbReference type="Proteomes" id="UP000763641"/>
    </source>
</evidence>
<gene>
    <name evidence="1" type="ORF">ILT43_05975</name>
</gene>
<sequence>MAYAVVVAFVLSTASRNRREQRPNGRAVLYAGQLACGVSMTFSVLCMAWVSLSLLGAAPYPTIS</sequence>
<reference evidence="1 2" key="1">
    <citation type="submission" date="2020-12" db="EMBL/GenBank/DDBJ databases">
        <title>Sphingomonas sp.</title>
        <authorList>
            <person name="Kim M.K."/>
        </authorList>
    </citation>
    <scope>NUCLEOTIDE SEQUENCE [LARGE SCALE GENOMIC DNA]</scope>
    <source>
        <strain evidence="1 2">BT552</strain>
    </source>
</reference>
<proteinExistence type="predicted"/>
<organism evidence="1 2">
    <name type="scientific">Sphingomonas longa</name>
    <dbReference type="NCBI Taxonomy" id="2778730"/>
    <lineage>
        <taxon>Bacteria</taxon>
        <taxon>Pseudomonadati</taxon>
        <taxon>Pseudomonadota</taxon>
        <taxon>Alphaproteobacteria</taxon>
        <taxon>Sphingomonadales</taxon>
        <taxon>Sphingomonadaceae</taxon>
        <taxon>Sphingomonas</taxon>
    </lineage>
</organism>
<dbReference type="RefSeq" id="WP_204196025.1">
    <property type="nucleotide sequence ID" value="NZ_JAFEMC010000001.1"/>
</dbReference>
<comment type="caution">
    <text evidence="1">The sequence shown here is derived from an EMBL/GenBank/DDBJ whole genome shotgun (WGS) entry which is preliminary data.</text>
</comment>
<keyword evidence="2" id="KW-1185">Reference proteome</keyword>
<dbReference type="Proteomes" id="UP000763641">
    <property type="component" value="Unassembled WGS sequence"/>
</dbReference>
<name>A0ABS2D5U2_9SPHN</name>
<protein>
    <submittedName>
        <fullName evidence="1">Uncharacterized protein</fullName>
    </submittedName>
</protein>
<accession>A0ABS2D5U2</accession>